<reference evidence="1" key="1">
    <citation type="submission" date="2022-02" db="EMBL/GenBank/DDBJ databases">
        <title>Plant Genome Project.</title>
        <authorList>
            <person name="Zhang R.-G."/>
        </authorList>
    </citation>
    <scope>NUCLEOTIDE SEQUENCE</scope>
    <source>
        <strain evidence="1">AT1</strain>
    </source>
</reference>
<protein>
    <submittedName>
        <fullName evidence="1">Uncharacterized protein</fullName>
    </submittedName>
</protein>
<dbReference type="Proteomes" id="UP001062846">
    <property type="component" value="Chromosome 10"/>
</dbReference>
<proteinExistence type="predicted"/>
<name>A0ACC0LZU2_RHOML</name>
<organism evidence="1 2">
    <name type="scientific">Rhododendron molle</name>
    <name type="common">Chinese azalea</name>
    <name type="synonym">Azalea mollis</name>
    <dbReference type="NCBI Taxonomy" id="49168"/>
    <lineage>
        <taxon>Eukaryota</taxon>
        <taxon>Viridiplantae</taxon>
        <taxon>Streptophyta</taxon>
        <taxon>Embryophyta</taxon>
        <taxon>Tracheophyta</taxon>
        <taxon>Spermatophyta</taxon>
        <taxon>Magnoliopsida</taxon>
        <taxon>eudicotyledons</taxon>
        <taxon>Gunneridae</taxon>
        <taxon>Pentapetalae</taxon>
        <taxon>asterids</taxon>
        <taxon>Ericales</taxon>
        <taxon>Ericaceae</taxon>
        <taxon>Ericoideae</taxon>
        <taxon>Rhodoreae</taxon>
        <taxon>Rhododendron</taxon>
    </lineage>
</organism>
<gene>
    <name evidence="1" type="ORF">RHMOL_Rhmol10G0056800</name>
</gene>
<accession>A0ACC0LZU2</accession>
<dbReference type="EMBL" id="CM046397">
    <property type="protein sequence ID" value="KAI8534031.1"/>
    <property type="molecule type" value="Genomic_DNA"/>
</dbReference>
<evidence type="ECO:0000313" key="2">
    <source>
        <dbReference type="Proteomes" id="UP001062846"/>
    </source>
</evidence>
<keyword evidence="2" id="KW-1185">Reference proteome</keyword>
<evidence type="ECO:0000313" key="1">
    <source>
        <dbReference type="EMBL" id="KAI8534031.1"/>
    </source>
</evidence>
<sequence>MHVNSTERERERERERDRIVESDGVWFEERRRSMVDDGGGGANVRSVPTAAAAIPGGRKEGLDDRRELHRVGGAAASLRRRLAPRSIPVCLHTSNVYGYIQNLFRFDKHYYNVLEVNETSYQLCNDQNFITNITRGGRDVFNLTQARPYYFLSGGGYCFQGMKLAVNVEVYVPAPLAPPPSKNGVYISTDIQYTITIVVGIVLALDFLMKLH</sequence>
<comment type="caution">
    <text evidence="1">The sequence shown here is derived from an EMBL/GenBank/DDBJ whole genome shotgun (WGS) entry which is preliminary data.</text>
</comment>